<accession>A6G9G9</accession>
<organism evidence="2 3">
    <name type="scientific">Plesiocystis pacifica SIR-1</name>
    <dbReference type="NCBI Taxonomy" id="391625"/>
    <lineage>
        <taxon>Bacteria</taxon>
        <taxon>Pseudomonadati</taxon>
        <taxon>Myxococcota</taxon>
        <taxon>Polyangia</taxon>
        <taxon>Nannocystales</taxon>
        <taxon>Nannocystaceae</taxon>
        <taxon>Plesiocystis</taxon>
    </lineage>
</organism>
<keyword evidence="1" id="KW-0812">Transmembrane</keyword>
<keyword evidence="1" id="KW-0472">Membrane</keyword>
<evidence type="ECO:0000256" key="1">
    <source>
        <dbReference type="SAM" id="Phobius"/>
    </source>
</evidence>
<feature type="transmembrane region" description="Helical" evidence="1">
    <location>
        <begin position="43"/>
        <end position="66"/>
    </location>
</feature>
<sequence>MAIKLAYDINLAVHAIAGLTAVLVLAVPLIAKKGGRVHARAGWVFTVAMAVVAVTGALLALAWATIPLTVKPPEGPRSAEQIAAMTQSYRRFSLFFATVGVMSGAAVWHGVAAVRNKSGGRRGGWRGVGDHLAYALTLGFGLALTLLGLKLGMALFIAFGALAFSGGLGDARAIWRSSTENKAWIIRHLQAMLGGATAALTAFSAFTLRSYASSEHAFDIAFWLLPVVAGVVASVGWTRSTERELGMR</sequence>
<dbReference type="OrthoDB" id="5984490at2"/>
<dbReference type="AlphaFoldDB" id="A6G9G9"/>
<feature type="transmembrane region" description="Helical" evidence="1">
    <location>
        <begin position="12"/>
        <end position="31"/>
    </location>
</feature>
<dbReference type="RefSeq" id="WP_006973364.1">
    <property type="nucleotide sequence ID" value="NZ_ABCS01000045.1"/>
</dbReference>
<feature type="transmembrane region" description="Helical" evidence="1">
    <location>
        <begin position="220"/>
        <end position="238"/>
    </location>
</feature>
<feature type="transmembrane region" description="Helical" evidence="1">
    <location>
        <begin position="92"/>
        <end position="111"/>
    </location>
</feature>
<evidence type="ECO:0000313" key="3">
    <source>
        <dbReference type="Proteomes" id="UP000005801"/>
    </source>
</evidence>
<keyword evidence="1" id="KW-1133">Transmembrane helix</keyword>
<reference evidence="2 3" key="1">
    <citation type="submission" date="2007-06" db="EMBL/GenBank/DDBJ databases">
        <authorList>
            <person name="Shimkets L."/>
            <person name="Ferriera S."/>
            <person name="Johnson J."/>
            <person name="Kravitz S."/>
            <person name="Beeson K."/>
            <person name="Sutton G."/>
            <person name="Rogers Y.-H."/>
            <person name="Friedman R."/>
            <person name="Frazier M."/>
            <person name="Venter J.C."/>
        </authorList>
    </citation>
    <scope>NUCLEOTIDE SEQUENCE [LARGE SCALE GENOMIC DNA]</scope>
    <source>
        <strain evidence="2 3">SIR-1</strain>
    </source>
</reference>
<evidence type="ECO:0008006" key="4">
    <source>
        <dbReference type="Google" id="ProtNLM"/>
    </source>
</evidence>
<gene>
    <name evidence="2" type="ORF">PPSIR1_24874</name>
</gene>
<evidence type="ECO:0000313" key="2">
    <source>
        <dbReference type="EMBL" id="EDM77477.1"/>
    </source>
</evidence>
<comment type="caution">
    <text evidence="2">The sequence shown here is derived from an EMBL/GenBank/DDBJ whole genome shotgun (WGS) entry which is preliminary data.</text>
</comment>
<feature type="transmembrane region" description="Helical" evidence="1">
    <location>
        <begin position="187"/>
        <end position="208"/>
    </location>
</feature>
<name>A6G9G9_9BACT</name>
<dbReference type="eggNOG" id="ENOG5031FWB">
    <property type="taxonomic scope" value="Bacteria"/>
</dbReference>
<dbReference type="Proteomes" id="UP000005801">
    <property type="component" value="Unassembled WGS sequence"/>
</dbReference>
<proteinExistence type="predicted"/>
<protein>
    <recommendedName>
        <fullName evidence="4">DUF2306 domain-containing protein</fullName>
    </recommendedName>
</protein>
<dbReference type="STRING" id="391625.PPSIR1_24874"/>
<dbReference type="EMBL" id="ABCS01000045">
    <property type="protein sequence ID" value="EDM77477.1"/>
    <property type="molecule type" value="Genomic_DNA"/>
</dbReference>
<keyword evidence="3" id="KW-1185">Reference proteome</keyword>